<proteinExistence type="predicted"/>
<feature type="non-terminal residue" evidence="2">
    <location>
        <position position="76"/>
    </location>
</feature>
<evidence type="ECO:0000313" key="2">
    <source>
        <dbReference type="EMBL" id="KAK0963122.1"/>
    </source>
</evidence>
<sequence length="76" mass="8905">RPSSADSGWRATCHCAASVHRQYRQGDVRWRWRCVCCVRIRLGSWFQGHQEGESDEQCTDDRERRGEGEGCRGRFM</sequence>
<organism evidence="2 3">
    <name type="scientific">Friedmanniomyces endolithicus</name>
    <dbReference type="NCBI Taxonomy" id="329885"/>
    <lineage>
        <taxon>Eukaryota</taxon>
        <taxon>Fungi</taxon>
        <taxon>Dikarya</taxon>
        <taxon>Ascomycota</taxon>
        <taxon>Pezizomycotina</taxon>
        <taxon>Dothideomycetes</taxon>
        <taxon>Dothideomycetidae</taxon>
        <taxon>Mycosphaerellales</taxon>
        <taxon>Teratosphaeriaceae</taxon>
        <taxon>Friedmanniomyces</taxon>
    </lineage>
</organism>
<dbReference type="Proteomes" id="UP001175353">
    <property type="component" value="Unassembled WGS sequence"/>
</dbReference>
<accession>A0AAN6HA86</accession>
<gene>
    <name evidence="2" type="ORF">LTR91_019156</name>
</gene>
<dbReference type="EMBL" id="JAUJLE010000282">
    <property type="protein sequence ID" value="KAK0963122.1"/>
    <property type="molecule type" value="Genomic_DNA"/>
</dbReference>
<keyword evidence="3" id="KW-1185">Reference proteome</keyword>
<reference evidence="2" key="1">
    <citation type="submission" date="2023-06" db="EMBL/GenBank/DDBJ databases">
        <title>Black Yeasts Isolated from many extreme environments.</title>
        <authorList>
            <person name="Coleine C."/>
            <person name="Stajich J.E."/>
            <person name="Selbmann L."/>
        </authorList>
    </citation>
    <scope>NUCLEOTIDE SEQUENCE</scope>
    <source>
        <strain evidence="2">CCFEE 5200</strain>
    </source>
</reference>
<dbReference type="AlphaFoldDB" id="A0AAN6HA86"/>
<feature type="region of interest" description="Disordered" evidence="1">
    <location>
        <begin position="49"/>
        <end position="76"/>
    </location>
</feature>
<comment type="caution">
    <text evidence="2">The sequence shown here is derived from an EMBL/GenBank/DDBJ whole genome shotgun (WGS) entry which is preliminary data.</text>
</comment>
<evidence type="ECO:0000256" key="1">
    <source>
        <dbReference type="SAM" id="MobiDB-lite"/>
    </source>
</evidence>
<evidence type="ECO:0000313" key="3">
    <source>
        <dbReference type="Proteomes" id="UP001175353"/>
    </source>
</evidence>
<name>A0AAN6HA86_9PEZI</name>
<feature type="compositionally biased region" description="Basic and acidic residues" evidence="1">
    <location>
        <begin position="59"/>
        <end position="76"/>
    </location>
</feature>
<protein>
    <submittedName>
        <fullName evidence="2">Uncharacterized protein</fullName>
    </submittedName>
</protein>
<feature type="non-terminal residue" evidence="2">
    <location>
        <position position="1"/>
    </location>
</feature>